<accession>A0A839AD43</accession>
<dbReference type="InterPro" id="IPR000866">
    <property type="entry name" value="AhpC/TSA"/>
</dbReference>
<evidence type="ECO:0000313" key="2">
    <source>
        <dbReference type="EMBL" id="MBA5777690.1"/>
    </source>
</evidence>
<evidence type="ECO:0000313" key="3">
    <source>
        <dbReference type="Proteomes" id="UP000541109"/>
    </source>
</evidence>
<comment type="caution">
    <text evidence="2">The sequence shown here is derived from an EMBL/GenBank/DDBJ whole genome shotgun (WGS) entry which is preliminary data.</text>
</comment>
<dbReference type="AlphaFoldDB" id="A0A839AD43"/>
<dbReference type="SUPFAM" id="SSF52833">
    <property type="entry name" value="Thioredoxin-like"/>
    <property type="match status" value="1"/>
</dbReference>
<evidence type="ECO:0000259" key="1">
    <source>
        <dbReference type="PROSITE" id="PS51352"/>
    </source>
</evidence>
<feature type="domain" description="Thioredoxin" evidence="1">
    <location>
        <begin position="2"/>
        <end position="165"/>
    </location>
</feature>
<dbReference type="CDD" id="cd02970">
    <property type="entry name" value="PRX_like2"/>
    <property type="match status" value="1"/>
</dbReference>
<dbReference type="InterPro" id="IPR013766">
    <property type="entry name" value="Thioredoxin_domain"/>
</dbReference>
<name>A0A839AD43_9HYPH</name>
<dbReference type="Pfam" id="PF00578">
    <property type="entry name" value="AhpC-TSA"/>
    <property type="match status" value="1"/>
</dbReference>
<gene>
    <name evidence="2" type="ORF">H2509_11200</name>
</gene>
<sequence length="178" mass="19849">MLIPRQAVPALKIETLAHGTFDLQAQTPEFATLVVFYRGLHCPICATYLKELQRLMPDFAERGIHPIAISSDTKERAEEFVKRADLNALPVGYGLPLAEARKWGLYISTSRGPTSIGIDEPALFSEPGLFFVKPDHTLYFGSVQTMPFSRPVFKDMLPSLDFVKKVDYPARGEYTGAV</sequence>
<proteinExistence type="predicted"/>
<keyword evidence="3" id="KW-1185">Reference proteome</keyword>
<dbReference type="Gene3D" id="3.40.30.10">
    <property type="entry name" value="Glutaredoxin"/>
    <property type="match status" value="1"/>
</dbReference>
<protein>
    <submittedName>
        <fullName evidence="2">AhpC/TSA family protein</fullName>
    </submittedName>
</protein>
<dbReference type="GO" id="GO:0016491">
    <property type="term" value="F:oxidoreductase activity"/>
    <property type="evidence" value="ECO:0007669"/>
    <property type="project" value="InterPro"/>
</dbReference>
<dbReference type="Proteomes" id="UP000541109">
    <property type="component" value="Unassembled WGS sequence"/>
</dbReference>
<dbReference type="RefSeq" id="WP_182165255.1">
    <property type="nucleotide sequence ID" value="NZ_JACFXV010000053.1"/>
</dbReference>
<dbReference type="PROSITE" id="PS51352">
    <property type="entry name" value="THIOREDOXIN_2"/>
    <property type="match status" value="1"/>
</dbReference>
<reference evidence="2 3" key="1">
    <citation type="submission" date="2020-07" db="EMBL/GenBank/DDBJ databases">
        <title>Stappia sp., F7233, whole genome shotgun sequencing project.</title>
        <authorList>
            <person name="Jiang S."/>
            <person name="Liu Z.W."/>
            <person name="Du Z.J."/>
        </authorList>
    </citation>
    <scope>NUCLEOTIDE SEQUENCE [LARGE SCALE GENOMIC DNA]</scope>
    <source>
        <strain evidence="2 3">F7233</strain>
    </source>
</reference>
<dbReference type="EMBL" id="JACFXV010000053">
    <property type="protein sequence ID" value="MBA5777690.1"/>
    <property type="molecule type" value="Genomic_DNA"/>
</dbReference>
<dbReference type="InterPro" id="IPR036249">
    <property type="entry name" value="Thioredoxin-like_sf"/>
</dbReference>
<organism evidence="2 3">
    <name type="scientific">Stappia albiluteola</name>
    <dbReference type="NCBI Taxonomy" id="2758565"/>
    <lineage>
        <taxon>Bacteria</taxon>
        <taxon>Pseudomonadati</taxon>
        <taxon>Pseudomonadota</taxon>
        <taxon>Alphaproteobacteria</taxon>
        <taxon>Hyphomicrobiales</taxon>
        <taxon>Stappiaceae</taxon>
        <taxon>Stappia</taxon>
    </lineage>
</organism>
<dbReference type="GO" id="GO:0016209">
    <property type="term" value="F:antioxidant activity"/>
    <property type="evidence" value="ECO:0007669"/>
    <property type="project" value="InterPro"/>
</dbReference>